<evidence type="ECO:0000256" key="7">
    <source>
        <dbReference type="ARBA" id="ARBA00022825"/>
    </source>
</evidence>
<keyword evidence="6 13" id="KW-0378">Hydrolase</keyword>
<keyword evidence="3" id="KW-1003">Cell membrane</keyword>
<sequence length="329" mass="37087">MSEYLIEYGLFVVKVVTLVAVFGLVPWLLLRDRRAGQPEGARLEVLDLSDKYRRMAHMLQHAARPRRRRWSWHKLGRTDGETMPVDPARPRLFVIDFHGDLKATGVGSLREVVTAILFEATPRDEVLVRLENAGGVVSDHGLAAAQLKRIRERDIPLTVAIDKVAASGGYLMACVGDRLLAAPFAVIGSIGVVAGLPNFRRLLDRHGVDFELQTAGEYKRTLTLFGENTDAAREKVKTQLEETHRLFKGFIAEHRPTVAIERVATGEYWLGSRALELGLVDRIQTSDDYLMEAHQRARLLHVKYTQKQKPMERLIASMEGHLLRLFGRP</sequence>
<dbReference type="EC" id="3.4.21.-" evidence="13"/>
<feature type="transmembrane region" description="Helical" evidence="10">
    <location>
        <begin position="6"/>
        <end position="30"/>
    </location>
</feature>
<dbReference type="PANTHER" id="PTHR42987:SF4">
    <property type="entry name" value="PROTEASE SOHB-RELATED"/>
    <property type="match status" value="1"/>
</dbReference>
<comment type="subcellular location">
    <subcellularLocation>
        <location evidence="1">Cell membrane</location>
    </subcellularLocation>
</comment>
<dbReference type="GO" id="GO:0006508">
    <property type="term" value="P:proteolysis"/>
    <property type="evidence" value="ECO:0007669"/>
    <property type="project" value="UniProtKB-KW"/>
</dbReference>
<comment type="caution">
    <text evidence="13">The sequence shown here is derived from an EMBL/GenBank/DDBJ whole genome shotgun (WGS) entry which is preliminary data.</text>
</comment>
<evidence type="ECO:0000256" key="6">
    <source>
        <dbReference type="ARBA" id="ARBA00022801"/>
    </source>
</evidence>
<dbReference type="NCBIfam" id="NF008745">
    <property type="entry name" value="PRK11778.1"/>
    <property type="match status" value="1"/>
</dbReference>
<proteinExistence type="inferred from homology"/>
<comment type="similarity">
    <text evidence="2">Belongs to the peptidase S49 family.</text>
</comment>
<evidence type="ECO:0000256" key="9">
    <source>
        <dbReference type="ARBA" id="ARBA00023136"/>
    </source>
</evidence>
<dbReference type="Gene3D" id="3.90.226.10">
    <property type="entry name" value="2-enoyl-CoA Hydratase, Chain A, domain 1"/>
    <property type="match status" value="1"/>
</dbReference>
<keyword evidence="7" id="KW-0720">Serine protease</keyword>
<protein>
    <submittedName>
        <fullName evidence="13">Protease SohB</fullName>
        <ecNumber evidence="13">3.4.21.-</ecNumber>
    </submittedName>
</protein>
<feature type="domain" description="Peptidase S49 N-terminal proteobacteria" evidence="12">
    <location>
        <begin position="3"/>
        <end position="147"/>
    </location>
</feature>
<gene>
    <name evidence="13" type="primary">sohB</name>
    <name evidence="13" type="ORF">ABC977_16715</name>
</gene>
<dbReference type="PANTHER" id="PTHR42987">
    <property type="entry name" value="PEPTIDASE S49"/>
    <property type="match status" value="1"/>
</dbReference>
<evidence type="ECO:0000259" key="12">
    <source>
        <dbReference type="Pfam" id="PF08496"/>
    </source>
</evidence>
<keyword evidence="9 10" id="KW-0472">Membrane</keyword>
<dbReference type="InterPro" id="IPR013703">
    <property type="entry name" value="Peptidase_S49_N_proteobac"/>
</dbReference>
<keyword evidence="14" id="KW-1185">Reference proteome</keyword>
<evidence type="ECO:0000256" key="8">
    <source>
        <dbReference type="ARBA" id="ARBA00022989"/>
    </source>
</evidence>
<reference evidence="13 14" key="1">
    <citation type="submission" date="2024-05" db="EMBL/GenBank/DDBJ databases">
        <title>Genome Sequence and Characterization of the New Strain Purple Sulfur Bacterium of Genus Thioalkalicoccus.</title>
        <authorList>
            <person name="Bryantseva I.A."/>
            <person name="Kyndt J.A."/>
            <person name="Imhoff J.F."/>
        </authorList>
    </citation>
    <scope>NUCLEOTIDE SEQUENCE [LARGE SCALE GENOMIC DNA]</scope>
    <source>
        <strain evidence="13 14">Um2</strain>
    </source>
</reference>
<dbReference type="GO" id="GO:0008233">
    <property type="term" value="F:peptidase activity"/>
    <property type="evidence" value="ECO:0007669"/>
    <property type="project" value="UniProtKB-KW"/>
</dbReference>
<dbReference type="InterPro" id="IPR029045">
    <property type="entry name" value="ClpP/crotonase-like_dom_sf"/>
</dbReference>
<evidence type="ECO:0000259" key="11">
    <source>
        <dbReference type="Pfam" id="PF01343"/>
    </source>
</evidence>
<feature type="domain" description="Peptidase S49" evidence="11">
    <location>
        <begin position="151"/>
        <end position="298"/>
    </location>
</feature>
<keyword evidence="5 10" id="KW-0812">Transmembrane</keyword>
<keyword evidence="8 10" id="KW-1133">Transmembrane helix</keyword>
<evidence type="ECO:0000256" key="1">
    <source>
        <dbReference type="ARBA" id="ARBA00004236"/>
    </source>
</evidence>
<evidence type="ECO:0000256" key="4">
    <source>
        <dbReference type="ARBA" id="ARBA00022670"/>
    </source>
</evidence>
<keyword evidence="4 13" id="KW-0645">Protease</keyword>
<evidence type="ECO:0000313" key="14">
    <source>
        <dbReference type="Proteomes" id="UP001564408"/>
    </source>
</evidence>
<dbReference type="CDD" id="cd07023">
    <property type="entry name" value="S49_Sppa_N_C"/>
    <property type="match status" value="1"/>
</dbReference>
<dbReference type="Proteomes" id="UP001564408">
    <property type="component" value="Unassembled WGS sequence"/>
</dbReference>
<dbReference type="InterPro" id="IPR047272">
    <property type="entry name" value="S49_SppA_C"/>
</dbReference>
<evidence type="ECO:0000256" key="10">
    <source>
        <dbReference type="SAM" id="Phobius"/>
    </source>
</evidence>
<dbReference type="RefSeq" id="WP_369668433.1">
    <property type="nucleotide sequence ID" value="NZ_JBDKXB010000038.1"/>
</dbReference>
<dbReference type="InterPro" id="IPR002142">
    <property type="entry name" value="Peptidase_S49"/>
</dbReference>
<evidence type="ECO:0000313" key="13">
    <source>
        <dbReference type="EMBL" id="MEY6434049.1"/>
    </source>
</evidence>
<evidence type="ECO:0000256" key="2">
    <source>
        <dbReference type="ARBA" id="ARBA00008683"/>
    </source>
</evidence>
<accession>A0ABV4BJR1</accession>
<dbReference type="SUPFAM" id="SSF52096">
    <property type="entry name" value="ClpP/crotonase"/>
    <property type="match status" value="1"/>
</dbReference>
<evidence type="ECO:0000256" key="5">
    <source>
        <dbReference type="ARBA" id="ARBA00022692"/>
    </source>
</evidence>
<name>A0ABV4BJR1_9GAMM</name>
<evidence type="ECO:0000256" key="3">
    <source>
        <dbReference type="ARBA" id="ARBA00022475"/>
    </source>
</evidence>
<dbReference type="Gene3D" id="6.20.330.10">
    <property type="match status" value="1"/>
</dbReference>
<organism evidence="13 14">
    <name type="scientific">Thioalkalicoccus limnaeus</name>
    <dbReference type="NCBI Taxonomy" id="120681"/>
    <lineage>
        <taxon>Bacteria</taxon>
        <taxon>Pseudomonadati</taxon>
        <taxon>Pseudomonadota</taxon>
        <taxon>Gammaproteobacteria</taxon>
        <taxon>Chromatiales</taxon>
        <taxon>Chromatiaceae</taxon>
        <taxon>Thioalkalicoccus</taxon>
    </lineage>
</organism>
<dbReference type="Pfam" id="PF01343">
    <property type="entry name" value="Peptidase_S49"/>
    <property type="match status" value="1"/>
</dbReference>
<dbReference type="EMBL" id="JBDKXB010000038">
    <property type="protein sequence ID" value="MEY6434049.1"/>
    <property type="molecule type" value="Genomic_DNA"/>
</dbReference>
<dbReference type="Pfam" id="PF08496">
    <property type="entry name" value="Peptidase_S49_N"/>
    <property type="match status" value="1"/>
</dbReference>